<gene>
    <name evidence="1" type="ORF">METZ01_LOCUS61490</name>
</gene>
<sequence>MKISSSQSLAFFAAIGILLLFVFGTEREFSVPVKTINEYDKMMARNAKANTIKQSIVSTLEMVAYKEWAVDSLRLVEQKYESMDSVLIQRLEDIKFEFGYSGMLEKINDDKTAQLSGIVKGSNQNINIEEKKERIIDEIDSLKNILSHQRRSLDTLRSLSRYKFYLDQPRFNNE</sequence>
<evidence type="ECO:0000313" key="1">
    <source>
        <dbReference type="EMBL" id="SVA08636.1"/>
    </source>
</evidence>
<accession>A0A381SXD8</accession>
<dbReference type="AlphaFoldDB" id="A0A381SXD8"/>
<organism evidence="1">
    <name type="scientific">marine metagenome</name>
    <dbReference type="NCBI Taxonomy" id="408172"/>
    <lineage>
        <taxon>unclassified sequences</taxon>
        <taxon>metagenomes</taxon>
        <taxon>ecological metagenomes</taxon>
    </lineage>
</organism>
<proteinExistence type="predicted"/>
<name>A0A381SXD8_9ZZZZ</name>
<dbReference type="EMBL" id="UINC01003711">
    <property type="protein sequence ID" value="SVA08636.1"/>
    <property type="molecule type" value="Genomic_DNA"/>
</dbReference>
<reference evidence="1" key="1">
    <citation type="submission" date="2018-05" db="EMBL/GenBank/DDBJ databases">
        <authorList>
            <person name="Lanie J.A."/>
            <person name="Ng W.-L."/>
            <person name="Kazmierczak K.M."/>
            <person name="Andrzejewski T.M."/>
            <person name="Davidsen T.M."/>
            <person name="Wayne K.J."/>
            <person name="Tettelin H."/>
            <person name="Glass J.I."/>
            <person name="Rusch D."/>
            <person name="Podicherti R."/>
            <person name="Tsui H.-C.T."/>
            <person name="Winkler M.E."/>
        </authorList>
    </citation>
    <scope>NUCLEOTIDE SEQUENCE</scope>
</reference>
<protein>
    <submittedName>
        <fullName evidence="1">Uncharacterized protein</fullName>
    </submittedName>
</protein>